<dbReference type="UniPathway" id="UPA00223"/>
<dbReference type="AlphaFoldDB" id="A0A7S1F589"/>
<dbReference type="PANTHER" id="PTHR11739:SF25">
    <property type="entry name" value="CITRATE SYNTHASE-RELATED PROTEIN DDB_G0287281"/>
    <property type="match status" value="1"/>
</dbReference>
<evidence type="ECO:0000256" key="7">
    <source>
        <dbReference type="PIRSR" id="PIRSR001369-1"/>
    </source>
</evidence>
<dbReference type="Gene3D" id="1.10.230.10">
    <property type="entry name" value="Cytochrome P450-Terp, domain 2"/>
    <property type="match status" value="1"/>
</dbReference>
<dbReference type="InterPro" id="IPR019810">
    <property type="entry name" value="Citrate_synthase_AS"/>
</dbReference>
<comment type="catalytic activity">
    <reaction evidence="5">
        <text>oxaloacetate + acetyl-CoA + H2O = citrate + CoA + H(+)</text>
        <dbReference type="Rhea" id="RHEA:16845"/>
        <dbReference type="ChEBI" id="CHEBI:15377"/>
        <dbReference type="ChEBI" id="CHEBI:15378"/>
        <dbReference type="ChEBI" id="CHEBI:16452"/>
        <dbReference type="ChEBI" id="CHEBI:16947"/>
        <dbReference type="ChEBI" id="CHEBI:57287"/>
        <dbReference type="ChEBI" id="CHEBI:57288"/>
        <dbReference type="EC" id="2.3.3.16"/>
    </reaction>
</comment>
<dbReference type="GO" id="GO:0050440">
    <property type="term" value="F:2-methylcitrate synthase activity"/>
    <property type="evidence" value="ECO:0007669"/>
    <property type="project" value="TreeGrafter"/>
</dbReference>
<comment type="pathway">
    <text evidence="1">Carbohydrate metabolism; tricarboxylic acid cycle; isocitrate from oxaloacetate: step 1/2.</text>
</comment>
<dbReference type="InterPro" id="IPR016143">
    <property type="entry name" value="Citrate_synth-like_sm_a-sub"/>
</dbReference>
<proteinExistence type="inferred from homology"/>
<evidence type="ECO:0000256" key="1">
    <source>
        <dbReference type="ARBA" id="ARBA00004751"/>
    </source>
</evidence>
<dbReference type="PROSITE" id="PS00480">
    <property type="entry name" value="CITRATE_SYNTHASE"/>
    <property type="match status" value="1"/>
</dbReference>
<dbReference type="GO" id="GO:0005759">
    <property type="term" value="C:mitochondrial matrix"/>
    <property type="evidence" value="ECO:0007669"/>
    <property type="project" value="TreeGrafter"/>
</dbReference>
<dbReference type="InterPro" id="IPR016142">
    <property type="entry name" value="Citrate_synth-like_lrg_a-sub"/>
</dbReference>
<dbReference type="NCBIfam" id="TIGR01800">
    <property type="entry name" value="cit_synth_II"/>
    <property type="match status" value="1"/>
</dbReference>
<comment type="similarity">
    <text evidence="2 6">Belongs to the citrate synthase family.</text>
</comment>
<evidence type="ECO:0000256" key="5">
    <source>
        <dbReference type="ARBA" id="ARBA00049288"/>
    </source>
</evidence>
<dbReference type="PANTHER" id="PTHR11739">
    <property type="entry name" value="CITRATE SYNTHASE"/>
    <property type="match status" value="1"/>
</dbReference>
<dbReference type="EMBL" id="HBFQ01027726">
    <property type="protein sequence ID" value="CAD8845218.1"/>
    <property type="molecule type" value="Transcribed_RNA"/>
</dbReference>
<dbReference type="InterPro" id="IPR011278">
    <property type="entry name" value="2-MeCitrate/Citrate_synth_II"/>
</dbReference>
<reference evidence="8" key="1">
    <citation type="submission" date="2021-01" db="EMBL/GenBank/DDBJ databases">
        <authorList>
            <person name="Corre E."/>
            <person name="Pelletier E."/>
            <person name="Niang G."/>
            <person name="Scheremetjew M."/>
            <person name="Finn R."/>
            <person name="Kale V."/>
            <person name="Holt S."/>
            <person name="Cochrane G."/>
            <person name="Meng A."/>
            <person name="Brown T."/>
            <person name="Cohen L."/>
        </authorList>
    </citation>
    <scope>NUCLEOTIDE SEQUENCE</scope>
</reference>
<dbReference type="Pfam" id="PF00285">
    <property type="entry name" value="Citrate_synt"/>
    <property type="match status" value="1"/>
</dbReference>
<dbReference type="Gene3D" id="1.10.580.10">
    <property type="entry name" value="Citrate Synthase, domain 1"/>
    <property type="match status" value="1"/>
</dbReference>
<evidence type="ECO:0000256" key="4">
    <source>
        <dbReference type="ARBA" id="ARBA00022679"/>
    </source>
</evidence>
<dbReference type="SUPFAM" id="SSF48256">
    <property type="entry name" value="Citrate synthase"/>
    <property type="match status" value="1"/>
</dbReference>
<feature type="active site" evidence="7">
    <location>
        <position position="316"/>
    </location>
</feature>
<gene>
    <name evidence="8" type="ORF">NSCI0253_LOCUS19568</name>
</gene>
<dbReference type="InterPro" id="IPR002020">
    <property type="entry name" value="Citrate_synthase"/>
</dbReference>
<dbReference type="PIRSF" id="PIRSF001369">
    <property type="entry name" value="Citrate_synth"/>
    <property type="match status" value="1"/>
</dbReference>
<keyword evidence="3" id="KW-0816">Tricarboxylic acid cycle</keyword>
<evidence type="ECO:0000256" key="6">
    <source>
        <dbReference type="PIRNR" id="PIRNR001369"/>
    </source>
</evidence>
<dbReference type="GO" id="GO:0006099">
    <property type="term" value="P:tricarboxylic acid cycle"/>
    <property type="evidence" value="ECO:0007669"/>
    <property type="project" value="UniProtKB-UniPathway"/>
</dbReference>
<sequence>MAADGVRKGLDGVIADYTAVSTVGKHEAGLTYRGYAIEDLAEFCEFEEVAYLLIRGILPDVATLASFKQRLAAMRALPASVLTALEVIPKDAHPMDVLRTACSVLGCVEPETTEPGTGTANTCERLIPVFASSLCYWYHFAHAGKRITINVDPQDNLSMAFLKMLRNDGSHPSSSHVKVINAAFILYAEHDFNASTFSARTVASTLSDTYSCVVAGIGALRGPLHGGANEAVMYLLDDVRSVEAGEKKVRELMSNKQLVMGFGHRIYKNGDPRNAVFKRLSKELADGPGGDRVLYDVSAHIEALMEKEKKMYPNADFFAASAYHQVGVPTPFFTPLFVMARTAGWCAHISEQLGANGKNKIIRPASSYNGPSKQPFVQIAARSRSKL</sequence>
<accession>A0A7S1F589</accession>
<dbReference type="GO" id="GO:0036440">
    <property type="term" value="F:citrate synthase activity"/>
    <property type="evidence" value="ECO:0007669"/>
    <property type="project" value="UniProtKB-EC"/>
</dbReference>
<dbReference type="InterPro" id="IPR036969">
    <property type="entry name" value="Citrate_synthase_sf"/>
</dbReference>
<protein>
    <recommendedName>
        <fullName evidence="6">Citrate synthase</fullName>
    </recommendedName>
</protein>
<evidence type="ECO:0000256" key="2">
    <source>
        <dbReference type="ARBA" id="ARBA00010566"/>
    </source>
</evidence>
<dbReference type="InterPro" id="IPR024176">
    <property type="entry name" value="Citrate_synthase_bac-typ"/>
</dbReference>
<keyword evidence="4 6" id="KW-0808">Transferase</keyword>
<dbReference type="GO" id="GO:0019679">
    <property type="term" value="P:propionate metabolic process, methylcitrate cycle"/>
    <property type="evidence" value="ECO:0007669"/>
    <property type="project" value="TreeGrafter"/>
</dbReference>
<evidence type="ECO:0000313" key="8">
    <source>
        <dbReference type="EMBL" id="CAD8845218.1"/>
    </source>
</evidence>
<feature type="active site" evidence="7">
    <location>
        <position position="264"/>
    </location>
</feature>
<organism evidence="8">
    <name type="scientific">Noctiluca scintillans</name>
    <name type="common">Sea sparkle</name>
    <name type="synonym">Red tide dinoflagellate</name>
    <dbReference type="NCBI Taxonomy" id="2966"/>
    <lineage>
        <taxon>Eukaryota</taxon>
        <taxon>Sar</taxon>
        <taxon>Alveolata</taxon>
        <taxon>Dinophyceae</taxon>
        <taxon>Noctilucales</taxon>
        <taxon>Noctilucaceae</taxon>
        <taxon>Noctiluca</taxon>
    </lineage>
</organism>
<name>A0A7S1F589_NOCSC</name>
<dbReference type="FunFam" id="1.10.230.10:FF:000003">
    <property type="entry name" value="Citrate synthase"/>
    <property type="match status" value="1"/>
</dbReference>
<evidence type="ECO:0000256" key="3">
    <source>
        <dbReference type="ARBA" id="ARBA00022532"/>
    </source>
</evidence>
<dbReference type="GO" id="GO:0005975">
    <property type="term" value="P:carbohydrate metabolic process"/>
    <property type="evidence" value="ECO:0007669"/>
    <property type="project" value="TreeGrafter"/>
</dbReference>